<feature type="region of interest" description="Disordered" evidence="5">
    <location>
        <begin position="103"/>
        <end position="245"/>
    </location>
</feature>
<evidence type="ECO:0000256" key="2">
    <source>
        <dbReference type="ARBA" id="ARBA00022490"/>
    </source>
</evidence>
<feature type="domain" description="Phostensin/Taperin N-terminal" evidence="7">
    <location>
        <begin position="35"/>
        <end position="96"/>
    </location>
</feature>
<feature type="region of interest" description="Disordered" evidence="5">
    <location>
        <begin position="326"/>
        <end position="448"/>
    </location>
</feature>
<comment type="subcellular location">
    <subcellularLocation>
        <location evidence="1">Cytoplasm</location>
    </subcellularLocation>
</comment>
<feature type="compositionally biased region" description="Basic and acidic residues" evidence="5">
    <location>
        <begin position="17"/>
        <end position="35"/>
    </location>
</feature>
<reference evidence="8" key="1">
    <citation type="submission" date="2025-08" db="UniProtKB">
        <authorList>
            <consortium name="Ensembl"/>
        </authorList>
    </citation>
    <scope>IDENTIFICATION</scope>
</reference>
<dbReference type="Pfam" id="PF13916">
    <property type="entry name" value="Phostensin_N"/>
    <property type="match status" value="1"/>
</dbReference>
<evidence type="ECO:0000259" key="6">
    <source>
        <dbReference type="Pfam" id="PF13914"/>
    </source>
</evidence>
<dbReference type="STRING" id="109280.ENSHCOP00000005932"/>
<protein>
    <submittedName>
        <fullName evidence="8">Protein phosphatase 1 regulatory subunit 18</fullName>
    </submittedName>
</protein>
<dbReference type="OMA" id="PGETPEW"/>
<keyword evidence="4" id="KW-0009">Actin-binding</keyword>
<feature type="compositionally biased region" description="Basic and acidic residues" evidence="5">
    <location>
        <begin position="218"/>
        <end position="244"/>
    </location>
</feature>
<feature type="compositionally biased region" description="Low complexity" evidence="5">
    <location>
        <begin position="353"/>
        <end position="365"/>
    </location>
</feature>
<sequence>MSVSSLPEWKQLLLERKRREEEERGRREKEEEEKFASMPAWKRGIIQRRKAKQEILVDREKERDITVLPADAQPPSDVSMETIVPVHENPFIRTQSLWKKVKEGDVGYPERGNELEVKEREKDKLPPRGHDGESTRGRIIEQKIERFRDLSEGRDKERSRDRSQGRENNEIWEKGTSAKEFPKEENERDPANSFTPLKIRQKEQERLSQKRAQGVNGDENKCISDARTEGDTFEERGTEKEKGWESIPLLQKRTTAAQSSEADTAVQTSGSVFDITQEVDVLKNCPPLPVSVLDSPTVGEEEVRSGFANDPSENCGQLFLQQVTQHGTRHHCGEREREGSDAEDPEKEVEGYPSDCAPTPASSPCSPSPAASPSPSPTFFSIRSASGGHVKRGATITITPKKPTTTGRTTGSITPSNPAACANTKIPQPTQQNQTTSAAAEPAKKKYPSVEEIEVIGGYQNLEKSCLVRSKGTPKRGKVCFNEDRLEQVCEYPSETSMLVSTPYPHETGRTETPQGEEPQDEEGEADGEVMSKSSRNLGTALGRGLRVGQFHPLLKKHKV</sequence>
<feature type="compositionally biased region" description="Low complexity" evidence="5">
    <location>
        <begin position="395"/>
        <end position="416"/>
    </location>
</feature>
<dbReference type="PANTHER" id="PTHR21685">
    <property type="entry name" value="TON-B BOX DOMAIN"/>
    <property type="match status" value="1"/>
</dbReference>
<dbReference type="Ensembl" id="ENSHCOT00000004530.1">
    <property type="protein sequence ID" value="ENSHCOP00000005932.1"/>
    <property type="gene ID" value="ENSHCOG00000007697.1"/>
</dbReference>
<reference evidence="8" key="2">
    <citation type="submission" date="2025-09" db="UniProtKB">
        <authorList>
            <consortium name="Ensembl"/>
        </authorList>
    </citation>
    <scope>IDENTIFICATION</scope>
</reference>
<organism evidence="8 9">
    <name type="scientific">Hippocampus comes</name>
    <name type="common">Tiger tail seahorse</name>
    <dbReference type="NCBI Taxonomy" id="109280"/>
    <lineage>
        <taxon>Eukaryota</taxon>
        <taxon>Metazoa</taxon>
        <taxon>Chordata</taxon>
        <taxon>Craniata</taxon>
        <taxon>Vertebrata</taxon>
        <taxon>Euteleostomi</taxon>
        <taxon>Actinopterygii</taxon>
        <taxon>Neopterygii</taxon>
        <taxon>Teleostei</taxon>
        <taxon>Neoteleostei</taxon>
        <taxon>Acanthomorphata</taxon>
        <taxon>Syngnathiaria</taxon>
        <taxon>Syngnathiformes</taxon>
        <taxon>Syngnathoidei</taxon>
        <taxon>Syngnathidae</taxon>
        <taxon>Hippocampus</taxon>
    </lineage>
</organism>
<dbReference type="InterPro" id="IPR026671">
    <property type="entry name" value="PPP1R18/Tprn"/>
</dbReference>
<keyword evidence="9" id="KW-1185">Reference proteome</keyword>
<evidence type="ECO:0000256" key="1">
    <source>
        <dbReference type="ARBA" id="ARBA00004496"/>
    </source>
</evidence>
<accession>A0A3Q2XPA3</accession>
<evidence type="ECO:0000256" key="3">
    <source>
        <dbReference type="ARBA" id="ARBA00022553"/>
    </source>
</evidence>
<evidence type="ECO:0000313" key="9">
    <source>
        <dbReference type="Proteomes" id="UP000264820"/>
    </source>
</evidence>
<dbReference type="Pfam" id="PF13914">
    <property type="entry name" value="Phostensin"/>
    <property type="match status" value="1"/>
</dbReference>
<evidence type="ECO:0000256" key="4">
    <source>
        <dbReference type="ARBA" id="ARBA00023203"/>
    </source>
</evidence>
<feature type="domain" description="Phostensin/Taperin PP1-binding" evidence="6">
    <location>
        <begin position="386"/>
        <end position="499"/>
    </location>
</feature>
<feature type="compositionally biased region" description="Basic and acidic residues" evidence="5">
    <location>
        <begin position="111"/>
        <end position="190"/>
    </location>
</feature>
<dbReference type="InterPro" id="IPR025903">
    <property type="entry name" value="Phostensin/Taperin_N_dom"/>
</dbReference>
<feature type="region of interest" description="Disordered" evidence="5">
    <location>
        <begin position="17"/>
        <end position="36"/>
    </location>
</feature>
<dbReference type="InterPro" id="IPR025907">
    <property type="entry name" value="Phostensin/Taperin_PP1-bd_dom"/>
</dbReference>
<proteinExistence type="predicted"/>
<evidence type="ECO:0000256" key="5">
    <source>
        <dbReference type="SAM" id="MobiDB-lite"/>
    </source>
</evidence>
<dbReference type="GeneTree" id="ENSGT00530000064035"/>
<dbReference type="AlphaFoldDB" id="A0A3Q2XPA3"/>
<evidence type="ECO:0000259" key="7">
    <source>
        <dbReference type="Pfam" id="PF13916"/>
    </source>
</evidence>
<keyword evidence="2" id="KW-0963">Cytoplasm</keyword>
<dbReference type="GO" id="GO:0019902">
    <property type="term" value="F:phosphatase binding"/>
    <property type="evidence" value="ECO:0007669"/>
    <property type="project" value="InterPro"/>
</dbReference>
<name>A0A3Q2XPA3_HIPCM</name>
<feature type="compositionally biased region" description="Basic and acidic residues" evidence="5">
    <location>
        <begin position="331"/>
        <end position="340"/>
    </location>
</feature>
<dbReference type="PANTHER" id="PTHR21685:SF0">
    <property type="entry name" value="PHOSTENSIN"/>
    <property type="match status" value="1"/>
</dbReference>
<feature type="compositionally biased region" description="Polar residues" evidence="5">
    <location>
        <begin position="425"/>
        <end position="438"/>
    </location>
</feature>
<feature type="compositionally biased region" description="Acidic residues" evidence="5">
    <location>
        <begin position="518"/>
        <end position="528"/>
    </location>
</feature>
<evidence type="ECO:0000313" key="8">
    <source>
        <dbReference type="Ensembl" id="ENSHCOP00000005932.1"/>
    </source>
</evidence>
<feature type="compositionally biased region" description="Pro residues" evidence="5">
    <location>
        <begin position="366"/>
        <end position="376"/>
    </location>
</feature>
<dbReference type="GO" id="GO:0005737">
    <property type="term" value="C:cytoplasm"/>
    <property type="evidence" value="ECO:0007669"/>
    <property type="project" value="UniProtKB-SubCell"/>
</dbReference>
<dbReference type="GO" id="GO:0003779">
    <property type="term" value="F:actin binding"/>
    <property type="evidence" value="ECO:0007669"/>
    <property type="project" value="UniProtKB-KW"/>
</dbReference>
<keyword evidence="3" id="KW-0597">Phosphoprotein</keyword>
<dbReference type="Proteomes" id="UP000264820">
    <property type="component" value="Unplaced"/>
</dbReference>
<feature type="region of interest" description="Disordered" evidence="5">
    <location>
        <begin position="497"/>
        <end position="544"/>
    </location>
</feature>